<dbReference type="PANTHER" id="PTHR34477">
    <property type="entry name" value="UPF0213 PROTEIN YHBQ"/>
    <property type="match status" value="1"/>
</dbReference>
<evidence type="ECO:0000256" key="1">
    <source>
        <dbReference type="ARBA" id="ARBA00007435"/>
    </source>
</evidence>
<gene>
    <name evidence="4" type="ORF">Pla133_04670</name>
</gene>
<accession>A0A518BEM7</accession>
<reference evidence="4 5" key="1">
    <citation type="submission" date="2019-02" db="EMBL/GenBank/DDBJ databases">
        <title>Deep-cultivation of Planctomycetes and their phenomic and genomic characterization uncovers novel biology.</title>
        <authorList>
            <person name="Wiegand S."/>
            <person name="Jogler M."/>
            <person name="Boedeker C."/>
            <person name="Pinto D."/>
            <person name="Vollmers J."/>
            <person name="Rivas-Marin E."/>
            <person name="Kohn T."/>
            <person name="Peeters S.H."/>
            <person name="Heuer A."/>
            <person name="Rast P."/>
            <person name="Oberbeckmann S."/>
            <person name="Bunk B."/>
            <person name="Jeske O."/>
            <person name="Meyerdierks A."/>
            <person name="Storesund J.E."/>
            <person name="Kallscheuer N."/>
            <person name="Luecker S."/>
            <person name="Lage O.M."/>
            <person name="Pohl T."/>
            <person name="Merkel B.J."/>
            <person name="Hornburger P."/>
            <person name="Mueller R.-W."/>
            <person name="Bruemmer F."/>
            <person name="Labrenz M."/>
            <person name="Spormann A.M."/>
            <person name="Op den Camp H."/>
            <person name="Overmann J."/>
            <person name="Amann R."/>
            <person name="Jetten M.S.M."/>
            <person name="Mascher T."/>
            <person name="Medema M.H."/>
            <person name="Devos D.P."/>
            <person name="Kaster A.-K."/>
            <person name="Ovreas L."/>
            <person name="Rohde M."/>
            <person name="Galperin M.Y."/>
            <person name="Jogler C."/>
        </authorList>
    </citation>
    <scope>NUCLEOTIDE SEQUENCE [LARGE SCALE GENOMIC DNA]</scope>
    <source>
        <strain evidence="4 5">Pla133</strain>
    </source>
</reference>
<dbReference type="PROSITE" id="PS50164">
    <property type="entry name" value="GIY_YIG"/>
    <property type="match status" value="1"/>
</dbReference>
<dbReference type="PANTHER" id="PTHR34477:SF1">
    <property type="entry name" value="UPF0213 PROTEIN YHBQ"/>
    <property type="match status" value="1"/>
</dbReference>
<dbReference type="SUPFAM" id="SSF82771">
    <property type="entry name" value="GIY-YIG endonuclease"/>
    <property type="match status" value="1"/>
</dbReference>
<feature type="domain" description="GIY-YIG" evidence="3">
    <location>
        <begin position="13"/>
        <end position="90"/>
    </location>
</feature>
<dbReference type="InterPro" id="IPR050190">
    <property type="entry name" value="UPF0213_domain"/>
</dbReference>
<proteinExistence type="inferred from homology"/>
<dbReference type="Proteomes" id="UP000316921">
    <property type="component" value="Chromosome"/>
</dbReference>
<comment type="similarity">
    <text evidence="1">Belongs to the UPF0213 family.</text>
</comment>
<dbReference type="CDD" id="cd10456">
    <property type="entry name" value="GIY-YIG_UPF0213"/>
    <property type="match status" value="1"/>
</dbReference>
<dbReference type="InterPro" id="IPR000305">
    <property type="entry name" value="GIY-YIG_endonuc"/>
</dbReference>
<feature type="region of interest" description="Disordered" evidence="2">
    <location>
        <begin position="38"/>
        <end position="57"/>
    </location>
</feature>
<keyword evidence="5" id="KW-1185">Reference proteome</keyword>
<dbReference type="AlphaFoldDB" id="A0A518BEM7"/>
<evidence type="ECO:0000313" key="4">
    <source>
        <dbReference type="EMBL" id="QDU65402.1"/>
    </source>
</evidence>
<organism evidence="4 5">
    <name type="scientific">Engelhardtia mirabilis</name>
    <dbReference type="NCBI Taxonomy" id="2528011"/>
    <lineage>
        <taxon>Bacteria</taxon>
        <taxon>Pseudomonadati</taxon>
        <taxon>Planctomycetota</taxon>
        <taxon>Planctomycetia</taxon>
        <taxon>Planctomycetia incertae sedis</taxon>
        <taxon>Engelhardtia</taxon>
    </lineage>
</organism>
<evidence type="ECO:0000259" key="3">
    <source>
        <dbReference type="PROSITE" id="PS50164"/>
    </source>
</evidence>
<protein>
    <submittedName>
        <fullName evidence="4">GIY-YIG nuclease superfamily protein</fullName>
    </submittedName>
</protein>
<dbReference type="Gene3D" id="3.40.1440.10">
    <property type="entry name" value="GIY-YIG endonuclease"/>
    <property type="match status" value="1"/>
</dbReference>
<dbReference type="EMBL" id="CP036287">
    <property type="protein sequence ID" value="QDU65402.1"/>
    <property type="molecule type" value="Genomic_DNA"/>
</dbReference>
<dbReference type="Pfam" id="PF01541">
    <property type="entry name" value="GIY-YIG"/>
    <property type="match status" value="1"/>
</dbReference>
<evidence type="ECO:0000313" key="5">
    <source>
        <dbReference type="Proteomes" id="UP000316921"/>
    </source>
</evidence>
<sequence length="95" mass="10454">MKGGASLTPVSDGSWHVYLLRCADGSLYAGITTDPERRLAEHNGERPGGARYTRARRPVELVRSETCGDRSEASRLEARLKGLTRPQKEAWAQGD</sequence>
<evidence type="ECO:0000256" key="2">
    <source>
        <dbReference type="SAM" id="MobiDB-lite"/>
    </source>
</evidence>
<dbReference type="KEGG" id="pbap:Pla133_04670"/>
<name>A0A518BEM7_9BACT</name>
<dbReference type="InterPro" id="IPR035901">
    <property type="entry name" value="GIY-YIG_endonuc_sf"/>
</dbReference>